<comment type="function">
    <text evidence="23">Lysosomal dipeptide uniporter that selectively exports lysine, arginine or histidine-containing dipeptides with a net positive charge from the lysosome lumen into the cytosol. Could play a role in a specific type of protein O-glycosylation indirectly regulating macrophages migration and tissue invasion. Also essential for liver homeostasis.</text>
</comment>
<feature type="transmembrane region" description="Helical" evidence="25">
    <location>
        <begin position="184"/>
        <end position="208"/>
    </location>
</feature>
<evidence type="ECO:0000256" key="5">
    <source>
        <dbReference type="ARBA" id="ARBA00022989"/>
    </source>
</evidence>
<dbReference type="EMBL" id="JAAAIP010000016">
    <property type="protein sequence ID" value="KAG0329393.1"/>
    <property type="molecule type" value="Genomic_DNA"/>
</dbReference>
<feature type="transmembrane region" description="Helical" evidence="25">
    <location>
        <begin position="282"/>
        <end position="302"/>
    </location>
</feature>
<keyword evidence="4 25" id="KW-0812">Transmembrane</keyword>
<evidence type="ECO:0000256" key="17">
    <source>
        <dbReference type="ARBA" id="ARBA00044903"/>
    </source>
</evidence>
<keyword evidence="3" id="KW-0813">Transport</keyword>
<keyword evidence="27" id="KW-1185">Reference proteome</keyword>
<comment type="catalytic activity">
    <reaction evidence="16">
        <text>L-lysyl-L-lysine(out) = L-lysyl-L-lysine(in)</text>
        <dbReference type="Rhea" id="RHEA:79403"/>
        <dbReference type="ChEBI" id="CHEBI:229956"/>
    </reaction>
</comment>
<evidence type="ECO:0000256" key="11">
    <source>
        <dbReference type="ARBA" id="ARBA00044884"/>
    </source>
</evidence>
<evidence type="ECO:0000256" key="6">
    <source>
        <dbReference type="ARBA" id="ARBA00023136"/>
    </source>
</evidence>
<evidence type="ECO:0000256" key="20">
    <source>
        <dbReference type="ARBA" id="ARBA00044924"/>
    </source>
</evidence>
<evidence type="ECO:0000313" key="26">
    <source>
        <dbReference type="EMBL" id="KAG0329393.1"/>
    </source>
</evidence>
<dbReference type="PANTHER" id="PTHR23512:SF3">
    <property type="entry name" value="MAJOR FACILITATOR SUPERFAMILY DOMAIN-CONTAINING PROTEIN 1"/>
    <property type="match status" value="1"/>
</dbReference>
<comment type="catalytic activity">
    <reaction evidence="12">
        <text>L-lysyl-L-alpha-amino acid(out) = L-lysyl-L-alpha-amino acid(in)</text>
        <dbReference type="Rhea" id="RHEA:79387"/>
        <dbReference type="ChEBI" id="CHEBI:229965"/>
    </reaction>
</comment>
<comment type="catalytic activity">
    <reaction evidence="8">
        <text>L-lysyl-L-alanine(out) = L-lysyl-L-alanine(in)</text>
        <dbReference type="Rhea" id="RHEA:79399"/>
        <dbReference type="ChEBI" id="CHEBI:229954"/>
    </reaction>
</comment>
<comment type="caution">
    <text evidence="26">The sequence shown here is derived from an EMBL/GenBank/DDBJ whole genome shotgun (WGS) entry which is preliminary data.</text>
</comment>
<keyword evidence="5 25" id="KW-1133">Transmembrane helix</keyword>
<evidence type="ECO:0000256" key="7">
    <source>
        <dbReference type="ARBA" id="ARBA00023228"/>
    </source>
</evidence>
<organism evidence="26 27">
    <name type="scientific">Dissophora globulifera</name>
    <dbReference type="NCBI Taxonomy" id="979702"/>
    <lineage>
        <taxon>Eukaryota</taxon>
        <taxon>Fungi</taxon>
        <taxon>Fungi incertae sedis</taxon>
        <taxon>Mucoromycota</taxon>
        <taxon>Mortierellomycotina</taxon>
        <taxon>Mortierellomycetes</taxon>
        <taxon>Mortierellales</taxon>
        <taxon>Mortierellaceae</taxon>
        <taxon>Dissophora</taxon>
    </lineage>
</organism>
<name>A0A9P6RYE4_9FUNG</name>
<comment type="catalytic activity">
    <reaction evidence="11">
        <text>L-alpha-aminoacyl-L-histidine(out) = L-alpha-aminoacyl-L-histidine(in)</text>
        <dbReference type="Rhea" id="RHEA:79375"/>
        <dbReference type="ChEBI" id="CHEBI:229967"/>
    </reaction>
</comment>
<evidence type="ECO:0000256" key="25">
    <source>
        <dbReference type="SAM" id="Phobius"/>
    </source>
</evidence>
<comment type="similarity">
    <text evidence="2">Belongs to the major facilitator superfamily.</text>
</comment>
<comment type="catalytic activity">
    <reaction evidence="13">
        <text>L-alpha-aminoacyl-L-lysine(out) = L-alpha-aminoacyl-L-lysine(in)</text>
        <dbReference type="Rhea" id="RHEA:79383"/>
        <dbReference type="ChEBI" id="CHEBI:229966"/>
    </reaction>
</comment>
<comment type="catalytic activity">
    <reaction evidence="18">
        <text>L-histidyl-L-alpha-amino acid(out) = L-histidyl-L-alpha-amino acid(in)</text>
        <dbReference type="Rhea" id="RHEA:79379"/>
        <dbReference type="ChEBI" id="CHEBI:229964"/>
    </reaction>
</comment>
<dbReference type="Proteomes" id="UP000738325">
    <property type="component" value="Unassembled WGS sequence"/>
</dbReference>
<evidence type="ECO:0000256" key="19">
    <source>
        <dbReference type="ARBA" id="ARBA00044919"/>
    </source>
</evidence>
<dbReference type="InterPro" id="IPR036259">
    <property type="entry name" value="MFS_trans_sf"/>
</dbReference>
<protein>
    <recommendedName>
        <fullName evidence="21">Lysosomal dipeptide transporter MFSD1</fullName>
    </recommendedName>
    <alternativeName>
        <fullName evidence="22">Major facilitator superfamily domain-containing protein 1</fullName>
    </alternativeName>
</protein>
<evidence type="ECO:0000256" key="21">
    <source>
        <dbReference type="ARBA" id="ARBA00044985"/>
    </source>
</evidence>
<comment type="catalytic activity">
    <reaction evidence="14">
        <text>L-aspartyl-L-lysine(out) = L-aspartyl-L-lysine(in)</text>
        <dbReference type="Rhea" id="RHEA:79411"/>
        <dbReference type="ChEBI" id="CHEBI:229953"/>
    </reaction>
</comment>
<dbReference type="InterPro" id="IPR011701">
    <property type="entry name" value="MFS"/>
</dbReference>
<evidence type="ECO:0000256" key="8">
    <source>
        <dbReference type="ARBA" id="ARBA00044876"/>
    </source>
</evidence>
<dbReference type="InterPro" id="IPR052187">
    <property type="entry name" value="MFSD1"/>
</dbReference>
<evidence type="ECO:0000256" key="10">
    <source>
        <dbReference type="ARBA" id="ARBA00044881"/>
    </source>
</evidence>
<dbReference type="GO" id="GO:0022857">
    <property type="term" value="F:transmembrane transporter activity"/>
    <property type="evidence" value="ECO:0007669"/>
    <property type="project" value="InterPro"/>
</dbReference>
<dbReference type="OrthoDB" id="424834at2759"/>
<evidence type="ECO:0000256" key="3">
    <source>
        <dbReference type="ARBA" id="ARBA00022448"/>
    </source>
</evidence>
<comment type="catalytic activity">
    <reaction evidence="15">
        <text>L-arginyl-L-alpha-amino acid(out) = L-arginyl-L-alpha-amino acid(in)</text>
        <dbReference type="Rhea" id="RHEA:79371"/>
        <dbReference type="ChEBI" id="CHEBI:84315"/>
    </reaction>
</comment>
<evidence type="ECO:0000256" key="2">
    <source>
        <dbReference type="ARBA" id="ARBA00008335"/>
    </source>
</evidence>
<feature type="transmembrane region" description="Helical" evidence="25">
    <location>
        <begin position="253"/>
        <end position="270"/>
    </location>
</feature>
<evidence type="ECO:0000256" key="22">
    <source>
        <dbReference type="ARBA" id="ARBA00045018"/>
    </source>
</evidence>
<evidence type="ECO:0000313" key="27">
    <source>
        <dbReference type="Proteomes" id="UP000738325"/>
    </source>
</evidence>
<comment type="catalytic activity">
    <reaction evidence="9">
        <text>L-histidyl-glycine(out) = L-histidyl-glycine(in)</text>
        <dbReference type="Rhea" id="RHEA:79395"/>
        <dbReference type="ChEBI" id="CHEBI:229957"/>
    </reaction>
</comment>
<feature type="transmembrane region" description="Helical" evidence="25">
    <location>
        <begin position="90"/>
        <end position="113"/>
    </location>
</feature>
<dbReference type="Pfam" id="PF07690">
    <property type="entry name" value="MFS_1"/>
    <property type="match status" value="2"/>
</dbReference>
<feature type="transmembrane region" description="Helical" evidence="25">
    <location>
        <begin position="314"/>
        <end position="334"/>
    </location>
</feature>
<evidence type="ECO:0000256" key="4">
    <source>
        <dbReference type="ARBA" id="ARBA00022692"/>
    </source>
</evidence>
<reference evidence="26" key="1">
    <citation type="journal article" date="2020" name="Fungal Divers.">
        <title>Resolving the Mortierellaceae phylogeny through synthesis of multi-gene phylogenetics and phylogenomics.</title>
        <authorList>
            <person name="Vandepol N."/>
            <person name="Liber J."/>
            <person name="Desiro A."/>
            <person name="Na H."/>
            <person name="Kennedy M."/>
            <person name="Barry K."/>
            <person name="Grigoriev I.V."/>
            <person name="Miller A.N."/>
            <person name="O'Donnell K."/>
            <person name="Stajich J.E."/>
            <person name="Bonito G."/>
        </authorList>
    </citation>
    <scope>NUCLEOTIDE SEQUENCE</scope>
    <source>
        <strain evidence="26">REB-010B</strain>
    </source>
</reference>
<evidence type="ECO:0000256" key="9">
    <source>
        <dbReference type="ARBA" id="ARBA00044878"/>
    </source>
</evidence>
<sequence>MDRHAKLSPSPTNIDELICDSSPNTTDLEAVRIHDLQTHKSAVERPHGSRIRWAILASACLVMFGNYYAYDNPAALNQPLQDYMQLPDDKYAYLLNLLYTTYSIPNIILPWFGGYAADRFGHRKLLVSLSVVVALGDLIVCLGVQKRNIPTMLVGRVVFGAAESLAVVQSAITVKYFRGKELAMALGINLCVSRLGSVLNDVLTPYIWSKSSVPVAFWAGSVSSAQIMTVPDLLSAVLILPIGYFVDHFGKKSWLFMLCGLIIGTSHAVLGLVKIPTPVPCLIALGFASAITAIFSSAVPVLVRNDQLATGYGLLASAYNLAFVVFPLIVAKLMTVDPAVYRYTEIFFSSVGFLGFLLSVWIKLLDRNGDLDRKEIKEK</sequence>
<feature type="transmembrane region" description="Helical" evidence="25">
    <location>
        <begin position="346"/>
        <end position="365"/>
    </location>
</feature>
<accession>A0A9P6RYE4</accession>
<keyword evidence="7" id="KW-0458">Lysosome</keyword>
<comment type="catalytic activity">
    <reaction evidence="20">
        <text>L-lysyl-glycine(out) = L-lysyl-glycine(in)</text>
        <dbReference type="Rhea" id="RHEA:79407"/>
        <dbReference type="ChEBI" id="CHEBI:191202"/>
    </reaction>
</comment>
<dbReference type="Gene3D" id="1.20.1250.20">
    <property type="entry name" value="MFS general substrate transporter like domains"/>
    <property type="match status" value="2"/>
</dbReference>
<dbReference type="AlphaFoldDB" id="A0A9P6RYE4"/>
<comment type="catalytic activity">
    <reaction evidence="10">
        <text>L-alpha-aminoacyl-L-arginine(out) = L-alpha-aminoacyl-L-arginine(in)</text>
        <dbReference type="Rhea" id="RHEA:79367"/>
        <dbReference type="ChEBI" id="CHEBI:229968"/>
    </reaction>
</comment>
<evidence type="ECO:0000256" key="24">
    <source>
        <dbReference type="ARBA" id="ARBA00046376"/>
    </source>
</evidence>
<evidence type="ECO:0000256" key="14">
    <source>
        <dbReference type="ARBA" id="ARBA00044898"/>
    </source>
</evidence>
<evidence type="ECO:0000256" key="16">
    <source>
        <dbReference type="ARBA" id="ARBA00044900"/>
    </source>
</evidence>
<evidence type="ECO:0000256" key="23">
    <source>
        <dbReference type="ARBA" id="ARBA00045709"/>
    </source>
</evidence>
<feature type="transmembrane region" description="Helical" evidence="25">
    <location>
        <begin position="125"/>
        <end position="145"/>
    </location>
</feature>
<comment type="catalytic activity">
    <reaction evidence="19">
        <text>L-alanyl-L-lysine(out) = L-alanyl-L-lysine(in)</text>
        <dbReference type="Rhea" id="RHEA:79415"/>
        <dbReference type="ChEBI" id="CHEBI:192470"/>
    </reaction>
</comment>
<proteinExistence type="inferred from homology"/>
<evidence type="ECO:0000256" key="12">
    <source>
        <dbReference type="ARBA" id="ARBA00044891"/>
    </source>
</evidence>
<evidence type="ECO:0000256" key="18">
    <source>
        <dbReference type="ARBA" id="ARBA00044912"/>
    </source>
</evidence>
<evidence type="ECO:0000256" key="13">
    <source>
        <dbReference type="ARBA" id="ARBA00044893"/>
    </source>
</evidence>
<gene>
    <name evidence="26" type="ORF">BGZ99_002104</name>
</gene>
<comment type="subunit">
    <text evidence="24">Homodimer. Interacts with lysosomal protein GLMP (via lumenal domain); the interaction starts while both proteins are still in the endoplasmic reticulum and is required for stabilization of MFSD1 in lysosomes but has no direct effect on its targeting to lysosomes or transporter activity.</text>
</comment>
<evidence type="ECO:0000256" key="1">
    <source>
        <dbReference type="ARBA" id="ARBA00004155"/>
    </source>
</evidence>
<evidence type="ECO:0000256" key="15">
    <source>
        <dbReference type="ARBA" id="ARBA00044899"/>
    </source>
</evidence>
<dbReference type="SUPFAM" id="SSF103473">
    <property type="entry name" value="MFS general substrate transporter"/>
    <property type="match status" value="2"/>
</dbReference>
<feature type="transmembrane region" description="Helical" evidence="25">
    <location>
        <begin position="228"/>
        <end position="246"/>
    </location>
</feature>
<comment type="subcellular location">
    <subcellularLocation>
        <location evidence="1">Lysosome membrane</location>
        <topology evidence="1">Multi-pass membrane protein</topology>
    </subcellularLocation>
</comment>
<keyword evidence="6 25" id="KW-0472">Membrane</keyword>
<comment type="catalytic activity">
    <reaction evidence="17">
        <text>L-arginyl-glycine(out) = L-arginyl-glycine(in)</text>
        <dbReference type="Rhea" id="RHEA:79391"/>
        <dbReference type="ChEBI" id="CHEBI:229955"/>
    </reaction>
</comment>
<dbReference type="PANTHER" id="PTHR23512">
    <property type="entry name" value="MAJOR FACILITATOR SUPERFAMILY DOMAIN-CONTAINING PROTEIN 1"/>
    <property type="match status" value="1"/>
</dbReference>